<dbReference type="EMBL" id="VTWH01000001">
    <property type="protein sequence ID" value="KAA0971840.1"/>
    <property type="molecule type" value="Genomic_DNA"/>
</dbReference>
<keyword evidence="1" id="KW-0732">Signal</keyword>
<gene>
    <name evidence="2" type="ORF">FPY71_01535</name>
</gene>
<feature type="signal peptide" evidence="1">
    <location>
        <begin position="1"/>
        <end position="27"/>
    </location>
</feature>
<reference evidence="2 3" key="1">
    <citation type="submission" date="2019-08" db="EMBL/GenBank/DDBJ databases">
        <title>Aureimonas fodiniaquatilis sp. nov., isolated from a coal mine wastewater.</title>
        <authorList>
            <person name="Kim W."/>
        </authorList>
    </citation>
    <scope>NUCLEOTIDE SEQUENCE [LARGE SCALE GENOMIC DNA]</scope>
    <source>
        <strain evidence="2 3">CAU 1482</strain>
    </source>
</reference>
<dbReference type="OrthoDB" id="8449016at2"/>
<organism evidence="2 3">
    <name type="scientific">Aureimonas fodinaquatilis</name>
    <dbReference type="NCBI Taxonomy" id="2565783"/>
    <lineage>
        <taxon>Bacteria</taxon>
        <taxon>Pseudomonadati</taxon>
        <taxon>Pseudomonadota</taxon>
        <taxon>Alphaproteobacteria</taxon>
        <taxon>Hyphomicrobiales</taxon>
        <taxon>Aurantimonadaceae</taxon>
        <taxon>Aureimonas</taxon>
    </lineage>
</organism>
<evidence type="ECO:0000313" key="2">
    <source>
        <dbReference type="EMBL" id="KAA0971840.1"/>
    </source>
</evidence>
<keyword evidence="3" id="KW-1185">Reference proteome</keyword>
<proteinExistence type="predicted"/>
<feature type="chain" id="PRO_5022897104" description="DUF2059 domain-containing protein" evidence="1">
    <location>
        <begin position="28"/>
        <end position="262"/>
    </location>
</feature>
<protein>
    <recommendedName>
        <fullName evidence="4">DUF2059 domain-containing protein</fullName>
    </recommendedName>
</protein>
<evidence type="ECO:0000313" key="3">
    <source>
        <dbReference type="Proteomes" id="UP000324738"/>
    </source>
</evidence>
<dbReference type="RefSeq" id="WP_149296951.1">
    <property type="nucleotide sequence ID" value="NZ_VTWH01000001.1"/>
</dbReference>
<evidence type="ECO:0000256" key="1">
    <source>
        <dbReference type="SAM" id="SignalP"/>
    </source>
</evidence>
<evidence type="ECO:0008006" key="4">
    <source>
        <dbReference type="Google" id="ProtNLM"/>
    </source>
</evidence>
<dbReference type="Proteomes" id="UP000324738">
    <property type="component" value="Unassembled WGS sequence"/>
</dbReference>
<dbReference type="AlphaFoldDB" id="A0A5B0E277"/>
<accession>A0A5B0E277</accession>
<sequence>MKISAGFKAIKSATIAAALLVTMPAHASDDTTRLLAENLRAVKGLVSLGEQMKTIVTPQDGFTKADADHWHTAIDTAFAPTLLEVDFFEAFDGTLTDDAREAALTFDTSPLGKEMYELVEQSQPLKVEGYLDDARRLVQEASTEQNSSLVALFEAQDGPQRAKGVMEVYFRAMVIAAKPVFGAKLAEQWKASAAELTPVYVEDYFLTSVFIYGPLPTAKLAELVDVLRTSEMQAYNEQSTAAIFEALNAAVDRLEDAYQPRG</sequence>
<name>A0A5B0E277_9HYPH</name>
<comment type="caution">
    <text evidence="2">The sequence shown here is derived from an EMBL/GenBank/DDBJ whole genome shotgun (WGS) entry which is preliminary data.</text>
</comment>